<dbReference type="CDD" id="cd03814">
    <property type="entry name" value="GT4-like"/>
    <property type="match status" value="1"/>
</dbReference>
<dbReference type="Proteomes" id="UP000241808">
    <property type="component" value="Unassembled WGS sequence"/>
</dbReference>
<gene>
    <name evidence="2" type="ORF">C8P69_106214</name>
</gene>
<accession>A0A2T4Z1F5</accession>
<protein>
    <submittedName>
        <fullName evidence="2">Glycosyltransferase involved in cell wall biosynthesis</fullName>
    </submittedName>
</protein>
<evidence type="ECO:0000313" key="3">
    <source>
        <dbReference type="Proteomes" id="UP000241808"/>
    </source>
</evidence>
<organism evidence="2 3">
    <name type="scientific">Phreatobacter oligotrophus</name>
    <dbReference type="NCBI Taxonomy" id="1122261"/>
    <lineage>
        <taxon>Bacteria</taxon>
        <taxon>Pseudomonadati</taxon>
        <taxon>Pseudomonadota</taxon>
        <taxon>Alphaproteobacteria</taxon>
        <taxon>Hyphomicrobiales</taxon>
        <taxon>Phreatobacteraceae</taxon>
        <taxon>Phreatobacter</taxon>
    </lineage>
</organism>
<dbReference type="PANTHER" id="PTHR45947">
    <property type="entry name" value="SULFOQUINOVOSYL TRANSFERASE SQD2"/>
    <property type="match status" value="1"/>
</dbReference>
<dbReference type="EMBL" id="PZZL01000006">
    <property type="protein sequence ID" value="PTM53560.1"/>
    <property type="molecule type" value="Genomic_DNA"/>
</dbReference>
<feature type="domain" description="Glycosyltransferase subfamily 4-like N-terminal" evidence="1">
    <location>
        <begin position="14"/>
        <end position="164"/>
    </location>
</feature>
<keyword evidence="2" id="KW-0808">Transferase</keyword>
<keyword evidence="3" id="KW-1185">Reference proteome</keyword>
<dbReference type="RefSeq" id="WP_108178328.1">
    <property type="nucleotide sequence ID" value="NZ_PZZL01000006.1"/>
</dbReference>
<dbReference type="SUPFAM" id="SSF53756">
    <property type="entry name" value="UDP-Glycosyltransferase/glycogen phosphorylase"/>
    <property type="match status" value="1"/>
</dbReference>
<evidence type="ECO:0000313" key="2">
    <source>
        <dbReference type="EMBL" id="PTM53560.1"/>
    </source>
</evidence>
<dbReference type="Gene3D" id="3.40.50.2000">
    <property type="entry name" value="Glycogen Phosphorylase B"/>
    <property type="match status" value="2"/>
</dbReference>
<dbReference type="PANTHER" id="PTHR45947:SF3">
    <property type="entry name" value="SULFOQUINOVOSYL TRANSFERASE SQD2"/>
    <property type="match status" value="1"/>
</dbReference>
<dbReference type="InterPro" id="IPR050194">
    <property type="entry name" value="Glycosyltransferase_grp1"/>
</dbReference>
<evidence type="ECO:0000259" key="1">
    <source>
        <dbReference type="Pfam" id="PF13439"/>
    </source>
</evidence>
<proteinExistence type="predicted"/>
<dbReference type="AlphaFoldDB" id="A0A2T4Z1F5"/>
<dbReference type="Pfam" id="PF13692">
    <property type="entry name" value="Glyco_trans_1_4"/>
    <property type="match status" value="1"/>
</dbReference>
<dbReference type="OrthoDB" id="9790710at2"/>
<comment type="caution">
    <text evidence="2">The sequence shown here is derived from an EMBL/GenBank/DDBJ whole genome shotgun (WGS) entry which is preliminary data.</text>
</comment>
<sequence>MRVALATDAWAPQINGVVRSLTETAAALGPLGHSVEFITPEGLPSWPLPTYPDIRLAIGAGAAVAERLDRLAPDALHIATEGPIGHAARRWAMARRLPFTTSYHTRYPEYVRARAPVPEALTYAWLRHFHGPASRTLVPTETMRRELASWGFRNLSVWSRGVDSRLFRPRDLEPVAWPRPLMLSVGRVAVEKNLEAFLSLDLPGTKVVVGDGPQRVALEQRHPEAVFLGSRTGEALAEIYASADVFVFPSLTDTYGNVMQEALASGVPVAAFPVAGPLDVITDPAVGVLDADLAVAIRRALTLDRAACRAFALTRSWEAAARQFASALAPFASVARAA</sequence>
<name>A0A2T4Z1F5_9HYPH</name>
<dbReference type="Pfam" id="PF13439">
    <property type="entry name" value="Glyco_transf_4"/>
    <property type="match status" value="1"/>
</dbReference>
<dbReference type="InterPro" id="IPR028098">
    <property type="entry name" value="Glyco_trans_4-like_N"/>
</dbReference>
<dbReference type="GO" id="GO:0016757">
    <property type="term" value="F:glycosyltransferase activity"/>
    <property type="evidence" value="ECO:0007669"/>
    <property type="project" value="TreeGrafter"/>
</dbReference>
<reference evidence="2 3" key="1">
    <citation type="submission" date="2018-04" db="EMBL/GenBank/DDBJ databases">
        <title>Genomic Encyclopedia of Archaeal and Bacterial Type Strains, Phase II (KMG-II): from individual species to whole genera.</title>
        <authorList>
            <person name="Goeker M."/>
        </authorList>
    </citation>
    <scope>NUCLEOTIDE SEQUENCE [LARGE SCALE GENOMIC DNA]</scope>
    <source>
        <strain evidence="2 3">DSM 25521</strain>
    </source>
</reference>